<dbReference type="SUPFAM" id="SSF46689">
    <property type="entry name" value="Homeodomain-like"/>
    <property type="match status" value="1"/>
</dbReference>
<dbReference type="Pfam" id="PF13810">
    <property type="entry name" value="DUF4185"/>
    <property type="match status" value="1"/>
</dbReference>
<proteinExistence type="predicted"/>
<gene>
    <name evidence="2" type="ORF">CQY20_25885</name>
</gene>
<dbReference type="RefSeq" id="WP_097942929.1">
    <property type="nucleotide sequence ID" value="NZ_BLKS01000001.1"/>
</dbReference>
<dbReference type="Gene3D" id="1.10.10.10">
    <property type="entry name" value="Winged helix-like DNA-binding domain superfamily/Winged helix DNA-binding domain"/>
    <property type="match status" value="1"/>
</dbReference>
<dbReference type="OrthoDB" id="4789771at2"/>
<dbReference type="EMBL" id="PDCP01000067">
    <property type="protein sequence ID" value="PEG34359.1"/>
    <property type="molecule type" value="Genomic_DNA"/>
</dbReference>
<sequence length="414" mass="46077">MPGPDTPARRRRILRRLQSGEKVAAVSAETGISRSTLYRWLRESESTRAPRRRRTRPAAAVVPRLAAVDGKVADITGPGITSQWGVTCTDLGVSVEAPNGKLVSLFGDTFSGNRVGQGDWRSPIALIGTGDANHQIRYERAGGADPNYARQLWHYIHDDASTGWSFGGISTVIPSDVLRVDGLLYLHAIVNRGFGNVIWTEIWSSDDNGISWQHMGEKAKFPGPLHNGYAQCWSWDYDPDDGWVYVVSTGFQRDKGMILRRVRPEDIGDMWKYEGWGWANNRWAWGNEPTPITPAGETWGELCLRRLKRDKWILGGFLSSRYALGYRVIESPVANLYEAPVQLPVVGTSWDREDHANSQVAQLYGGYVLPGSRLDVTGGVGLVVSQWNTAAGWPYRAMQFKATLRDTTTDLIET</sequence>
<evidence type="ECO:0000313" key="3">
    <source>
        <dbReference type="Proteomes" id="UP000220914"/>
    </source>
</evidence>
<evidence type="ECO:0000259" key="1">
    <source>
        <dbReference type="Pfam" id="PF13810"/>
    </source>
</evidence>
<protein>
    <recommendedName>
        <fullName evidence="1">DUF4185 domain-containing protein</fullName>
    </recommendedName>
</protein>
<dbReference type="Proteomes" id="UP000220914">
    <property type="component" value="Unassembled WGS sequence"/>
</dbReference>
<dbReference type="InterPro" id="IPR025442">
    <property type="entry name" value="DUF4185"/>
</dbReference>
<dbReference type="InterPro" id="IPR036388">
    <property type="entry name" value="WH-like_DNA-bd_sf"/>
</dbReference>
<dbReference type="AlphaFoldDB" id="A0A2A7MS15"/>
<evidence type="ECO:0000313" key="2">
    <source>
        <dbReference type="EMBL" id="PEG34359.1"/>
    </source>
</evidence>
<feature type="domain" description="DUF4185" evidence="1">
    <location>
        <begin position="78"/>
        <end position="401"/>
    </location>
</feature>
<organism evidence="2 3">
    <name type="scientific">Mycolicibacterium agri</name>
    <name type="common">Mycobacterium agri</name>
    <dbReference type="NCBI Taxonomy" id="36811"/>
    <lineage>
        <taxon>Bacteria</taxon>
        <taxon>Bacillati</taxon>
        <taxon>Actinomycetota</taxon>
        <taxon>Actinomycetes</taxon>
        <taxon>Mycobacteriales</taxon>
        <taxon>Mycobacteriaceae</taxon>
        <taxon>Mycolicibacterium</taxon>
    </lineage>
</organism>
<reference evidence="2 3" key="1">
    <citation type="submission" date="2017-10" db="EMBL/GenBank/DDBJ databases">
        <title>The new phylogeny of genus Mycobacterium.</title>
        <authorList>
            <person name="Tortoli E."/>
            <person name="Trovato A."/>
            <person name="Cirillo D.M."/>
        </authorList>
    </citation>
    <scope>NUCLEOTIDE SEQUENCE [LARGE SCALE GENOMIC DNA]</scope>
    <source>
        <strain evidence="2 3">CCUG37673</strain>
    </source>
</reference>
<dbReference type="Pfam" id="PF13384">
    <property type="entry name" value="HTH_23"/>
    <property type="match status" value="1"/>
</dbReference>
<keyword evidence="3" id="KW-1185">Reference proteome</keyword>
<comment type="caution">
    <text evidence="2">The sequence shown here is derived from an EMBL/GenBank/DDBJ whole genome shotgun (WGS) entry which is preliminary data.</text>
</comment>
<name>A0A2A7MS15_MYCAG</name>
<dbReference type="InterPro" id="IPR009057">
    <property type="entry name" value="Homeodomain-like_sf"/>
</dbReference>
<accession>A0A2A7MS15</accession>